<evidence type="ECO:0000256" key="1">
    <source>
        <dbReference type="SAM" id="Coils"/>
    </source>
</evidence>
<keyword evidence="1" id="KW-0175">Coiled coil</keyword>
<reference evidence="2 3" key="1">
    <citation type="submission" date="2020-08" db="EMBL/GenBank/DDBJ databases">
        <title>Genomic Encyclopedia of Type Strains, Phase III (KMG-III): the genomes of soil and plant-associated and newly described type strains.</title>
        <authorList>
            <person name="Whitman W."/>
        </authorList>
    </citation>
    <scope>NUCLEOTIDE SEQUENCE [LARGE SCALE GENOMIC DNA]</scope>
    <source>
        <strain evidence="2 3">CECT 8075</strain>
    </source>
</reference>
<dbReference type="AlphaFoldDB" id="A0A7W5DWG3"/>
<dbReference type="SUPFAM" id="SSF53756">
    <property type="entry name" value="UDP-Glycosyltransferase/glycogen phosphorylase"/>
    <property type="match status" value="1"/>
</dbReference>
<protein>
    <submittedName>
        <fullName evidence="2">Uncharacterized protein</fullName>
    </submittedName>
</protein>
<feature type="coiled-coil region" evidence="1">
    <location>
        <begin position="358"/>
        <end position="395"/>
    </location>
</feature>
<evidence type="ECO:0000313" key="3">
    <source>
        <dbReference type="Proteomes" id="UP000536179"/>
    </source>
</evidence>
<comment type="caution">
    <text evidence="2">The sequence shown here is derived from an EMBL/GenBank/DDBJ whole genome shotgun (WGS) entry which is preliminary data.</text>
</comment>
<organism evidence="2 3">
    <name type="scientific">Aporhodopirellula rubra</name>
    <dbReference type="NCBI Taxonomy" id="980271"/>
    <lineage>
        <taxon>Bacteria</taxon>
        <taxon>Pseudomonadati</taxon>
        <taxon>Planctomycetota</taxon>
        <taxon>Planctomycetia</taxon>
        <taxon>Pirellulales</taxon>
        <taxon>Pirellulaceae</taxon>
        <taxon>Aporhodopirellula</taxon>
    </lineage>
</organism>
<name>A0A7W5DWG3_9BACT</name>
<keyword evidence="3" id="KW-1185">Reference proteome</keyword>
<sequence>MSTGTIFYVGTEAEVGHHADPLTRRLTVRIAEPETVVRDAVAGDVALFYSEHFERFRNAIRSLQQRRVATLYAIDGILEWRNAWDNRDDEPACPWTMRPVLCDKVACIGASQARTLRQWGNTDKVEVVGIPRFDHLVRASITSSESDKPFRLLVMTAKWPGFTEHQRRLITQSLIDLKDWVSNHKTVCGRPVELIWRLTGGLDRVVGIKNELRDTNGEDLASALRRADATITTPSTTQLESMLLGKPTAILDYTNSPLYVDAAWRVTAVSQLEATMEQLCEPPAERMHYQDCVFADALQCEENATNRLTRLIESLREIAAVGAAQNRPLVFPRNLLSTPHGSETGHTGPKLDAAEIFRERAECQLDDLARLRVELADAKRDVKLLRATVGQLNAELGQAHAIFDTIHQHPIAGPVVRTRERILAWTGKVKSTKGESNQAQ</sequence>
<dbReference type="Proteomes" id="UP000536179">
    <property type="component" value="Unassembled WGS sequence"/>
</dbReference>
<gene>
    <name evidence="2" type="ORF">FHS27_001585</name>
</gene>
<accession>A0A7W5DWG3</accession>
<dbReference type="EMBL" id="JACHXU010000004">
    <property type="protein sequence ID" value="MBB3205781.1"/>
    <property type="molecule type" value="Genomic_DNA"/>
</dbReference>
<evidence type="ECO:0000313" key="2">
    <source>
        <dbReference type="EMBL" id="MBB3205781.1"/>
    </source>
</evidence>
<proteinExistence type="predicted"/>